<dbReference type="RefSeq" id="WP_209701953.1">
    <property type="nucleotide sequence ID" value="NZ_JAGGLM010000007.1"/>
</dbReference>
<accession>A0ABS4KTT9</accession>
<comment type="caution">
    <text evidence="1">The sequence shown here is derived from an EMBL/GenBank/DDBJ whole genome shotgun (WGS) entry which is preliminary data.</text>
</comment>
<evidence type="ECO:0000313" key="1">
    <source>
        <dbReference type="EMBL" id="MBP2032781.1"/>
    </source>
</evidence>
<dbReference type="EMBL" id="JAGGLM010000007">
    <property type="protein sequence ID" value="MBP2032781.1"/>
    <property type="molecule type" value="Genomic_DNA"/>
</dbReference>
<organism evidence="1 2">
    <name type="scientific">Clostridium algifaecis</name>
    <dbReference type="NCBI Taxonomy" id="1472040"/>
    <lineage>
        <taxon>Bacteria</taxon>
        <taxon>Bacillati</taxon>
        <taxon>Bacillota</taxon>
        <taxon>Clostridia</taxon>
        <taxon>Eubacteriales</taxon>
        <taxon>Clostridiaceae</taxon>
        <taxon>Clostridium</taxon>
    </lineage>
</organism>
<dbReference type="Proteomes" id="UP001519307">
    <property type="component" value="Unassembled WGS sequence"/>
</dbReference>
<evidence type="ECO:0000313" key="2">
    <source>
        <dbReference type="Proteomes" id="UP001519307"/>
    </source>
</evidence>
<proteinExistence type="predicted"/>
<sequence length="122" mass="13385">MSKHHRKNMNTGFNLGDLLGNIDLPQLISIMSSISGSRNSGSNDQIGSMLNNLNLGNSIKDGSGKFNNSDLKSKLSTLESRLSNLENRSAMEDELLKKIRELKNSPDAAKSLNDFVDSNFNN</sequence>
<protein>
    <submittedName>
        <fullName evidence="1">Uncharacterized protein</fullName>
    </submittedName>
</protein>
<gene>
    <name evidence="1" type="ORF">J2Z42_001455</name>
</gene>
<keyword evidence="2" id="KW-1185">Reference proteome</keyword>
<reference evidence="1 2" key="1">
    <citation type="submission" date="2021-03" db="EMBL/GenBank/DDBJ databases">
        <title>Genomic Encyclopedia of Type Strains, Phase IV (KMG-IV): sequencing the most valuable type-strain genomes for metagenomic binning, comparative biology and taxonomic classification.</title>
        <authorList>
            <person name="Goeker M."/>
        </authorList>
    </citation>
    <scope>NUCLEOTIDE SEQUENCE [LARGE SCALE GENOMIC DNA]</scope>
    <source>
        <strain evidence="1 2">DSM 28783</strain>
    </source>
</reference>
<name>A0ABS4KTT9_9CLOT</name>